<protein>
    <submittedName>
        <fullName evidence="6">2288_t:CDS:1</fullName>
    </submittedName>
</protein>
<evidence type="ECO:0000256" key="2">
    <source>
        <dbReference type="ARBA" id="ARBA00022692"/>
    </source>
</evidence>
<comment type="subcellular location">
    <subcellularLocation>
        <location evidence="1">Membrane</location>
        <topology evidence="1">Multi-pass membrane protein</topology>
    </subcellularLocation>
</comment>
<evidence type="ECO:0000313" key="7">
    <source>
        <dbReference type="Proteomes" id="UP000789831"/>
    </source>
</evidence>
<evidence type="ECO:0000256" key="3">
    <source>
        <dbReference type="ARBA" id="ARBA00022989"/>
    </source>
</evidence>
<accession>A0A9N9G0P3</accession>
<feature type="transmembrane region" description="Helical" evidence="5">
    <location>
        <begin position="90"/>
        <end position="109"/>
    </location>
</feature>
<proteinExistence type="predicted"/>
<evidence type="ECO:0000256" key="1">
    <source>
        <dbReference type="ARBA" id="ARBA00004141"/>
    </source>
</evidence>
<dbReference type="InterPro" id="IPR000425">
    <property type="entry name" value="MIP"/>
</dbReference>
<name>A0A9N9G0P3_9GLOM</name>
<keyword evidence="2 5" id="KW-0812">Transmembrane</keyword>
<feature type="transmembrane region" description="Helical" evidence="5">
    <location>
        <begin position="15"/>
        <end position="36"/>
    </location>
</feature>
<dbReference type="Proteomes" id="UP000789831">
    <property type="component" value="Unassembled WGS sequence"/>
</dbReference>
<dbReference type="Gene3D" id="1.20.1080.10">
    <property type="entry name" value="Glycerol uptake facilitator protein"/>
    <property type="match status" value="1"/>
</dbReference>
<feature type="transmembrane region" description="Helical" evidence="5">
    <location>
        <begin position="57"/>
        <end position="78"/>
    </location>
</feature>
<dbReference type="SUPFAM" id="SSF81338">
    <property type="entry name" value="Aquaporin-like"/>
    <property type="match status" value="1"/>
</dbReference>
<keyword evidence="7" id="KW-1185">Reference proteome</keyword>
<evidence type="ECO:0000313" key="6">
    <source>
        <dbReference type="EMBL" id="CAG8569142.1"/>
    </source>
</evidence>
<gene>
    <name evidence="6" type="ORF">AGERDE_LOCUS7548</name>
</gene>
<keyword evidence="3 5" id="KW-1133">Transmembrane helix</keyword>
<dbReference type="EMBL" id="CAJVPL010001397">
    <property type="protein sequence ID" value="CAG8569142.1"/>
    <property type="molecule type" value="Genomic_DNA"/>
</dbReference>
<keyword evidence="4 5" id="KW-0472">Membrane</keyword>
<reference evidence="6" key="1">
    <citation type="submission" date="2021-06" db="EMBL/GenBank/DDBJ databases">
        <authorList>
            <person name="Kallberg Y."/>
            <person name="Tangrot J."/>
            <person name="Rosling A."/>
        </authorList>
    </citation>
    <scope>NUCLEOTIDE SEQUENCE</scope>
    <source>
        <strain evidence="6">MT106</strain>
    </source>
</reference>
<evidence type="ECO:0000256" key="5">
    <source>
        <dbReference type="SAM" id="Phobius"/>
    </source>
</evidence>
<dbReference type="GO" id="GO:0015267">
    <property type="term" value="F:channel activity"/>
    <property type="evidence" value="ECO:0007669"/>
    <property type="project" value="InterPro"/>
</dbReference>
<feature type="non-terminal residue" evidence="6">
    <location>
        <position position="110"/>
    </location>
</feature>
<dbReference type="InterPro" id="IPR023271">
    <property type="entry name" value="Aquaporin-like"/>
</dbReference>
<evidence type="ECO:0000256" key="4">
    <source>
        <dbReference type="ARBA" id="ARBA00023136"/>
    </source>
</evidence>
<organism evidence="6 7">
    <name type="scientific">Ambispora gerdemannii</name>
    <dbReference type="NCBI Taxonomy" id="144530"/>
    <lineage>
        <taxon>Eukaryota</taxon>
        <taxon>Fungi</taxon>
        <taxon>Fungi incertae sedis</taxon>
        <taxon>Mucoromycota</taxon>
        <taxon>Glomeromycotina</taxon>
        <taxon>Glomeromycetes</taxon>
        <taxon>Archaeosporales</taxon>
        <taxon>Ambisporaceae</taxon>
        <taxon>Ambispora</taxon>
    </lineage>
</organism>
<dbReference type="Pfam" id="PF00230">
    <property type="entry name" value="MIP"/>
    <property type="match status" value="1"/>
</dbReference>
<dbReference type="AlphaFoldDB" id="A0A9N9G0P3"/>
<dbReference type="GO" id="GO:0016020">
    <property type="term" value="C:membrane"/>
    <property type="evidence" value="ECO:0007669"/>
    <property type="project" value="UniProtKB-SubCell"/>
</dbReference>
<sequence length="110" mass="12040">MTTTFTRLLSLLRGLLYIIAQLSGGTTGGIMIRIITSDVSIITRTKLGSCSFNSEKFSQFQAFIGEVVFCFSVVIVLFRVALDPIRKKDFGLTMTAFLVSATFGILFGLV</sequence>
<comment type="caution">
    <text evidence="6">The sequence shown here is derived from an EMBL/GenBank/DDBJ whole genome shotgun (WGS) entry which is preliminary data.</text>
</comment>